<name>A0A8S5TMA7_9VIRU</name>
<dbReference type="PANTHER" id="PTHR30417:SF1">
    <property type="entry name" value="N-ACETYLMURAMOYL-L-ALANINE AMIDASE AMID"/>
    <property type="match status" value="1"/>
</dbReference>
<accession>A0A8S5TMA7</accession>
<feature type="domain" description="N-acetylmuramoyl-L-alanine amidase" evidence="7">
    <location>
        <begin position="15"/>
        <end position="151"/>
    </location>
</feature>
<evidence type="ECO:0000259" key="7">
    <source>
        <dbReference type="SMART" id="SM00644"/>
    </source>
</evidence>
<dbReference type="EC" id="3.5.1.28" evidence="2"/>
<dbReference type="InterPro" id="IPR051206">
    <property type="entry name" value="NAMLAA_amidase_2"/>
</dbReference>
<proteinExistence type="predicted"/>
<evidence type="ECO:0000256" key="6">
    <source>
        <dbReference type="ARBA" id="ARBA00023316"/>
    </source>
</evidence>
<dbReference type="EMBL" id="BK032846">
    <property type="protein sequence ID" value="DAF63922.1"/>
    <property type="molecule type" value="Genomic_DNA"/>
</dbReference>
<dbReference type="GO" id="GO:0001897">
    <property type="term" value="P:symbiont-mediated cytolysis of host cell"/>
    <property type="evidence" value="ECO:0007669"/>
    <property type="project" value="UniProtKB-ARBA"/>
</dbReference>
<protein>
    <recommendedName>
        <fullName evidence="2">N-acetylmuramoyl-L-alanine amidase</fullName>
        <ecNumber evidence="2">3.5.1.28</ecNumber>
    </recommendedName>
</protein>
<keyword evidence="6" id="KW-0961">Cell wall biogenesis/degradation</keyword>
<dbReference type="GO" id="GO:0009254">
    <property type="term" value="P:peptidoglycan turnover"/>
    <property type="evidence" value="ECO:0007669"/>
    <property type="project" value="TreeGrafter"/>
</dbReference>
<evidence type="ECO:0000313" key="8">
    <source>
        <dbReference type="EMBL" id="DAF63922.1"/>
    </source>
</evidence>
<evidence type="ECO:0000256" key="1">
    <source>
        <dbReference type="ARBA" id="ARBA00001561"/>
    </source>
</evidence>
<dbReference type="CDD" id="cd06583">
    <property type="entry name" value="PGRP"/>
    <property type="match status" value="1"/>
</dbReference>
<evidence type="ECO:0000256" key="2">
    <source>
        <dbReference type="ARBA" id="ARBA00011901"/>
    </source>
</evidence>
<dbReference type="Gene3D" id="3.40.80.10">
    <property type="entry name" value="Peptidoglycan recognition protein-like"/>
    <property type="match status" value="1"/>
</dbReference>
<dbReference type="SMART" id="SM00644">
    <property type="entry name" value="Ami_2"/>
    <property type="match status" value="1"/>
</dbReference>
<sequence>MSYSSLTNKYIPASADNYMRGRGGYKVCKITPHHMACQWSAERCAQSFQVSGRMASANYCIGSDGTIVANVDEENRAWTSSNYYNDCQAITIEVANETCAPNWTISTKAWNALVNLCVDICKRYGFRLNYTGNANGSLTEHRMFASTSCPGPFLHDRMPQLAQEVNARLDGQTVAPSAPSTPSAPSGEKYSVGTPICTNTLSVNCYGTSKILKGDWNGSIGRVIKGAKYPYRVDRNGVAIGWTNDAGIDTDPHTPVGTTQSSSEAIDQILHEGSYVTSVHMKIGNQGLKKIGDDLCCYLSQLGGWFPIRMVDKVPNSDGYNDNVLHTTNAVVYVTRIRVDAVNVQKNIVKIGGVWVDPTPLTEIA</sequence>
<evidence type="ECO:0000256" key="5">
    <source>
        <dbReference type="ARBA" id="ARBA00022801"/>
    </source>
</evidence>
<evidence type="ECO:0000256" key="3">
    <source>
        <dbReference type="ARBA" id="ARBA00022529"/>
    </source>
</evidence>
<dbReference type="GO" id="GO:0071555">
    <property type="term" value="P:cell wall organization"/>
    <property type="evidence" value="ECO:0007669"/>
    <property type="project" value="UniProtKB-KW"/>
</dbReference>
<dbReference type="GO" id="GO:0009253">
    <property type="term" value="P:peptidoglycan catabolic process"/>
    <property type="evidence" value="ECO:0007669"/>
    <property type="project" value="InterPro"/>
</dbReference>
<evidence type="ECO:0000256" key="4">
    <source>
        <dbReference type="ARBA" id="ARBA00022638"/>
    </source>
</evidence>
<keyword evidence="4" id="KW-0081">Bacteriolytic enzyme</keyword>
<organism evidence="8">
    <name type="scientific">virus sp. ct6zc1</name>
    <dbReference type="NCBI Taxonomy" id="2827984"/>
    <lineage>
        <taxon>Viruses</taxon>
    </lineage>
</organism>
<keyword evidence="3" id="KW-0929">Antimicrobial</keyword>
<comment type="catalytic activity">
    <reaction evidence="1">
        <text>Hydrolyzes the link between N-acetylmuramoyl residues and L-amino acid residues in certain cell-wall glycopeptides.</text>
        <dbReference type="EC" id="3.5.1.28"/>
    </reaction>
</comment>
<dbReference type="Pfam" id="PF01510">
    <property type="entry name" value="Amidase_2"/>
    <property type="match status" value="1"/>
</dbReference>
<dbReference type="GO" id="GO:0042742">
    <property type="term" value="P:defense response to bacterium"/>
    <property type="evidence" value="ECO:0007669"/>
    <property type="project" value="UniProtKB-KW"/>
</dbReference>
<keyword evidence="5" id="KW-0378">Hydrolase</keyword>
<dbReference type="InterPro" id="IPR036505">
    <property type="entry name" value="Amidase/PGRP_sf"/>
</dbReference>
<dbReference type="SUPFAM" id="SSF55846">
    <property type="entry name" value="N-acetylmuramoyl-L-alanine amidase-like"/>
    <property type="match status" value="1"/>
</dbReference>
<dbReference type="InterPro" id="IPR002502">
    <property type="entry name" value="Amidase_domain"/>
</dbReference>
<dbReference type="GO" id="GO:0008745">
    <property type="term" value="F:N-acetylmuramoyl-L-alanine amidase activity"/>
    <property type="evidence" value="ECO:0007669"/>
    <property type="project" value="UniProtKB-EC"/>
</dbReference>
<dbReference type="PANTHER" id="PTHR30417">
    <property type="entry name" value="N-ACETYLMURAMOYL-L-ALANINE AMIDASE AMID"/>
    <property type="match status" value="1"/>
</dbReference>
<reference evidence="8" key="1">
    <citation type="journal article" date="2021" name="Proc. Natl. Acad. Sci. U.S.A.">
        <title>A Catalog of Tens of Thousands of Viruses from Human Metagenomes Reveals Hidden Associations with Chronic Diseases.</title>
        <authorList>
            <person name="Tisza M.J."/>
            <person name="Buck C.B."/>
        </authorList>
    </citation>
    <scope>NUCLEOTIDE SEQUENCE</scope>
    <source>
        <strain evidence="8">Ct6zc1</strain>
    </source>
</reference>